<dbReference type="Gene3D" id="3.30.70.1450">
    <property type="entry name" value="Regulator of K+ conductance, C-terminal domain"/>
    <property type="match status" value="2"/>
</dbReference>
<gene>
    <name evidence="5" type="primary">trkA</name>
    <name evidence="5" type="ORF">IAB02_06235</name>
</gene>
<feature type="domain" description="RCK N-terminal" evidence="3">
    <location>
        <begin position="140"/>
        <end position="257"/>
    </location>
</feature>
<evidence type="ECO:0000313" key="6">
    <source>
        <dbReference type="Proteomes" id="UP000824072"/>
    </source>
</evidence>
<evidence type="ECO:0000256" key="2">
    <source>
        <dbReference type="ARBA" id="ARBA00023065"/>
    </source>
</evidence>
<sequence>QLGAKYSIARIRDPEYTEGLTMLLDKLDIDQVINPERATAQEISRLLRLPFAINIESFAHGRVEMVEFRVDEGDQITGVPLSKLHGKFPHVQFTAVQRDGEAIIPDGSFQIRANDRVYVTGDRESVSKFFKLLGKDTQRVKSAVLIGGGHISYYLAKIIAGMGIKLRIVEINEEKCRALSERLDDVVILHGDGTDQELLDSEDVAECGALICLTDRDEENLITGLYGVRVGIRKVVVKVNRLNTFDMLGDIGIDSVVSPKLTTAHEILRSVRALSQSQKSSVIEKVYGILGGKVEASEFTALEGAPYLSIPLSKLKIKKGVLVSLLVRNRRCIIPFGGDSILKGDSVILVARAGEVVNLEDAFDTEGLR</sequence>
<dbReference type="PROSITE" id="PS51201">
    <property type="entry name" value="RCK_N"/>
    <property type="match status" value="1"/>
</dbReference>
<dbReference type="InterPro" id="IPR003148">
    <property type="entry name" value="RCK_N"/>
</dbReference>
<keyword evidence="1" id="KW-0813">Transport</keyword>
<dbReference type="Pfam" id="PF02254">
    <property type="entry name" value="TrkA_N"/>
    <property type="match status" value="1"/>
</dbReference>
<dbReference type="GO" id="GO:0006813">
    <property type="term" value="P:potassium ion transport"/>
    <property type="evidence" value="ECO:0007669"/>
    <property type="project" value="InterPro"/>
</dbReference>
<dbReference type="PANTHER" id="PTHR43833">
    <property type="entry name" value="POTASSIUM CHANNEL PROTEIN 2-RELATED-RELATED"/>
    <property type="match status" value="1"/>
</dbReference>
<feature type="domain" description="RCK C-terminal" evidence="4">
    <location>
        <begin position="284"/>
        <end position="365"/>
    </location>
</feature>
<dbReference type="InterPro" id="IPR050721">
    <property type="entry name" value="Trk_Ktr_HKT_K-transport"/>
</dbReference>
<dbReference type="SUPFAM" id="SSF51735">
    <property type="entry name" value="NAD(P)-binding Rossmann-fold domains"/>
    <property type="match status" value="1"/>
</dbReference>
<dbReference type="PANTHER" id="PTHR43833:SF5">
    <property type="entry name" value="TRK SYSTEM POTASSIUM UPTAKE PROTEIN TRKA"/>
    <property type="match status" value="1"/>
</dbReference>
<dbReference type="EMBL" id="DVMU01000138">
    <property type="protein sequence ID" value="HIU34146.1"/>
    <property type="molecule type" value="Genomic_DNA"/>
</dbReference>
<evidence type="ECO:0000256" key="1">
    <source>
        <dbReference type="ARBA" id="ARBA00022448"/>
    </source>
</evidence>
<dbReference type="AlphaFoldDB" id="A0A9D1IC84"/>
<evidence type="ECO:0000313" key="5">
    <source>
        <dbReference type="EMBL" id="HIU34146.1"/>
    </source>
</evidence>
<dbReference type="Pfam" id="PF02080">
    <property type="entry name" value="TrkA_C"/>
    <property type="match status" value="1"/>
</dbReference>
<comment type="caution">
    <text evidence="5">The sequence shown here is derived from an EMBL/GenBank/DDBJ whole genome shotgun (WGS) entry which is preliminary data.</text>
</comment>
<protein>
    <submittedName>
        <fullName evidence="5">Trk system potassium transporter TrkA</fullName>
    </submittedName>
</protein>
<proteinExistence type="predicted"/>
<feature type="non-terminal residue" evidence="5">
    <location>
        <position position="1"/>
    </location>
</feature>
<dbReference type="GO" id="GO:0008324">
    <property type="term" value="F:monoatomic cation transmembrane transporter activity"/>
    <property type="evidence" value="ECO:0007669"/>
    <property type="project" value="InterPro"/>
</dbReference>
<dbReference type="SUPFAM" id="SSF116726">
    <property type="entry name" value="TrkA C-terminal domain-like"/>
    <property type="match status" value="2"/>
</dbReference>
<name>A0A9D1IC84_9FIRM</name>
<accession>A0A9D1IC84</accession>
<reference evidence="5" key="2">
    <citation type="journal article" date="2021" name="PeerJ">
        <title>Extensive microbial diversity within the chicken gut microbiome revealed by metagenomics and culture.</title>
        <authorList>
            <person name="Gilroy R."/>
            <person name="Ravi A."/>
            <person name="Getino M."/>
            <person name="Pursley I."/>
            <person name="Horton D.L."/>
            <person name="Alikhan N.F."/>
            <person name="Baker D."/>
            <person name="Gharbi K."/>
            <person name="Hall N."/>
            <person name="Watson M."/>
            <person name="Adriaenssens E.M."/>
            <person name="Foster-Nyarko E."/>
            <person name="Jarju S."/>
            <person name="Secka A."/>
            <person name="Antonio M."/>
            <person name="Oren A."/>
            <person name="Chaudhuri R.R."/>
            <person name="La Ragione R."/>
            <person name="Hildebrand F."/>
            <person name="Pallen M.J."/>
        </authorList>
    </citation>
    <scope>NUCLEOTIDE SEQUENCE</scope>
    <source>
        <strain evidence="5">ChiHcec3-11533</strain>
    </source>
</reference>
<feature type="domain" description="RCK C-terminal" evidence="4">
    <location>
        <begin position="53"/>
        <end position="135"/>
    </location>
</feature>
<reference evidence="5" key="1">
    <citation type="submission" date="2020-10" db="EMBL/GenBank/DDBJ databases">
        <authorList>
            <person name="Gilroy R."/>
        </authorList>
    </citation>
    <scope>NUCLEOTIDE SEQUENCE</scope>
    <source>
        <strain evidence="5">ChiHcec3-11533</strain>
    </source>
</reference>
<dbReference type="NCBIfam" id="NF007039">
    <property type="entry name" value="PRK09496.3-2"/>
    <property type="match status" value="1"/>
</dbReference>
<evidence type="ECO:0000259" key="3">
    <source>
        <dbReference type="PROSITE" id="PS51201"/>
    </source>
</evidence>
<organism evidence="5 6">
    <name type="scientific">Candidatus Pullichristensenella excrementigallinarum</name>
    <dbReference type="NCBI Taxonomy" id="2840907"/>
    <lineage>
        <taxon>Bacteria</taxon>
        <taxon>Bacillati</taxon>
        <taxon>Bacillota</taxon>
        <taxon>Clostridia</taxon>
        <taxon>Candidatus Pullichristensenella</taxon>
    </lineage>
</organism>
<dbReference type="InterPro" id="IPR006037">
    <property type="entry name" value="RCK_C"/>
</dbReference>
<dbReference type="InterPro" id="IPR036721">
    <property type="entry name" value="RCK_C_sf"/>
</dbReference>
<dbReference type="InterPro" id="IPR036291">
    <property type="entry name" value="NAD(P)-bd_dom_sf"/>
</dbReference>
<keyword evidence="2" id="KW-0406">Ion transport</keyword>
<dbReference type="PROSITE" id="PS51202">
    <property type="entry name" value="RCK_C"/>
    <property type="match status" value="2"/>
</dbReference>
<evidence type="ECO:0000259" key="4">
    <source>
        <dbReference type="PROSITE" id="PS51202"/>
    </source>
</evidence>
<dbReference type="Gene3D" id="3.40.50.720">
    <property type="entry name" value="NAD(P)-binding Rossmann-like Domain"/>
    <property type="match status" value="2"/>
</dbReference>
<dbReference type="Proteomes" id="UP000824072">
    <property type="component" value="Unassembled WGS sequence"/>
</dbReference>